<dbReference type="EMBL" id="LSCQ01000050">
    <property type="protein sequence ID" value="KXB36048.1"/>
    <property type="molecule type" value="Genomic_DNA"/>
</dbReference>
<sequence>MWKRGDTMAKHENTKIKTSGVLGAINIAPDVIESIARIASEKGQAFTPLADYAGNIQSFFSKNSGVVLRTDDSGNLQLDVAVAAHCGTEIPKAAVALQKYIKEQIYFMTDIKVDQVNVLVCDLVTNKE</sequence>
<gene>
    <name evidence="2" type="ORF">HMPREF3187_01065</name>
</gene>
<dbReference type="STRING" id="87541.AWM71_00295"/>
<dbReference type="Pfam" id="PF03780">
    <property type="entry name" value="Asp23"/>
    <property type="match status" value="1"/>
</dbReference>
<dbReference type="PANTHER" id="PTHR34297:SF1">
    <property type="entry name" value="ASP23_GLS24 FAMILY ENVELOPE STRESS RESPONSE PROTEIN"/>
    <property type="match status" value="1"/>
</dbReference>
<evidence type="ECO:0008006" key="4">
    <source>
        <dbReference type="Google" id="ProtNLM"/>
    </source>
</evidence>
<protein>
    <recommendedName>
        <fullName evidence="4">Asp23/Gls24 family envelope stress response protein</fullName>
    </recommendedName>
</protein>
<reference evidence="2 3" key="1">
    <citation type="submission" date="2016-01" db="EMBL/GenBank/DDBJ databases">
        <authorList>
            <person name="Oliw E.H."/>
        </authorList>
    </citation>
    <scope>NUCLEOTIDE SEQUENCE [LARGE SCALE GENOMIC DNA]</scope>
    <source>
        <strain evidence="2 3">KA00635</strain>
    </source>
</reference>
<name>A0A133XYP1_9LACT</name>
<evidence type="ECO:0000256" key="1">
    <source>
        <dbReference type="ARBA" id="ARBA00005721"/>
    </source>
</evidence>
<organism evidence="2 3">
    <name type="scientific">Aerococcus christensenii</name>
    <dbReference type="NCBI Taxonomy" id="87541"/>
    <lineage>
        <taxon>Bacteria</taxon>
        <taxon>Bacillati</taxon>
        <taxon>Bacillota</taxon>
        <taxon>Bacilli</taxon>
        <taxon>Lactobacillales</taxon>
        <taxon>Aerococcaceae</taxon>
        <taxon>Aerococcus</taxon>
    </lineage>
</organism>
<comment type="similarity">
    <text evidence="1">Belongs to the asp23 family.</text>
</comment>
<dbReference type="AlphaFoldDB" id="A0A133XYP1"/>
<evidence type="ECO:0000313" key="2">
    <source>
        <dbReference type="EMBL" id="KXB36048.1"/>
    </source>
</evidence>
<accession>A0A133XYP1</accession>
<dbReference type="PATRIC" id="fig|87541.4.peg.1055"/>
<dbReference type="Proteomes" id="UP000070422">
    <property type="component" value="Unassembled WGS sequence"/>
</dbReference>
<dbReference type="PANTHER" id="PTHR34297">
    <property type="entry name" value="HYPOTHETICAL CYTOSOLIC PROTEIN-RELATED"/>
    <property type="match status" value="1"/>
</dbReference>
<evidence type="ECO:0000313" key="3">
    <source>
        <dbReference type="Proteomes" id="UP000070422"/>
    </source>
</evidence>
<comment type="caution">
    <text evidence="2">The sequence shown here is derived from an EMBL/GenBank/DDBJ whole genome shotgun (WGS) entry which is preliminary data.</text>
</comment>
<dbReference type="InterPro" id="IPR005531">
    <property type="entry name" value="Asp23"/>
</dbReference>
<proteinExistence type="inferred from homology"/>